<reference evidence="5 6" key="1">
    <citation type="submission" date="2020-08" db="EMBL/GenBank/DDBJ databases">
        <title>Genomic Encyclopedia of Type Strains, Phase IV (KMG-IV): sequencing the most valuable type-strain genomes for metagenomic binning, comparative biology and taxonomic classification.</title>
        <authorList>
            <person name="Goeker M."/>
        </authorList>
    </citation>
    <scope>NUCLEOTIDE SEQUENCE [LARGE SCALE GENOMIC DNA]</scope>
    <source>
        <strain evidence="5 6">DSM 103526</strain>
    </source>
</reference>
<keyword evidence="2 5" id="KW-0238">DNA-binding</keyword>
<keyword evidence="3" id="KW-0804">Transcription</keyword>
<dbReference type="InterPro" id="IPR013668">
    <property type="entry name" value="RNase_R_HTH_12"/>
</dbReference>
<name>A0A841L1L8_9FIRM</name>
<dbReference type="EMBL" id="JACHEN010000020">
    <property type="protein sequence ID" value="MBB6217062.1"/>
    <property type="molecule type" value="Genomic_DNA"/>
</dbReference>
<dbReference type="GO" id="GO:0003677">
    <property type="term" value="F:DNA binding"/>
    <property type="evidence" value="ECO:0007669"/>
    <property type="project" value="UniProtKB-KW"/>
</dbReference>
<dbReference type="Pfam" id="PF07729">
    <property type="entry name" value="FCD"/>
    <property type="match status" value="1"/>
</dbReference>
<accession>A0A841L1L8</accession>
<evidence type="ECO:0000259" key="4">
    <source>
        <dbReference type="SMART" id="SM00895"/>
    </source>
</evidence>
<dbReference type="InterPro" id="IPR011711">
    <property type="entry name" value="GntR_C"/>
</dbReference>
<protein>
    <submittedName>
        <fullName evidence="5">DNA-binding FadR family transcriptional regulator</fullName>
    </submittedName>
</protein>
<dbReference type="InterPro" id="IPR036390">
    <property type="entry name" value="WH_DNA-bd_sf"/>
</dbReference>
<gene>
    <name evidence="5" type="ORF">HNQ80_003168</name>
</gene>
<dbReference type="PANTHER" id="PTHR43537">
    <property type="entry name" value="TRANSCRIPTIONAL REGULATOR, GNTR FAMILY"/>
    <property type="match status" value="1"/>
</dbReference>
<organism evidence="5 6">
    <name type="scientific">Anaerosolibacter carboniphilus</name>
    <dbReference type="NCBI Taxonomy" id="1417629"/>
    <lineage>
        <taxon>Bacteria</taxon>
        <taxon>Bacillati</taxon>
        <taxon>Bacillota</taxon>
        <taxon>Clostridia</taxon>
        <taxon>Peptostreptococcales</taxon>
        <taxon>Thermotaleaceae</taxon>
        <taxon>Anaerosolibacter</taxon>
    </lineage>
</organism>
<evidence type="ECO:0000256" key="2">
    <source>
        <dbReference type="ARBA" id="ARBA00023125"/>
    </source>
</evidence>
<keyword evidence="6" id="KW-1185">Reference proteome</keyword>
<dbReference type="Pfam" id="PF08461">
    <property type="entry name" value="WHD_RNase_R"/>
    <property type="match status" value="1"/>
</dbReference>
<comment type="caution">
    <text evidence="5">The sequence shown here is derived from an EMBL/GenBank/DDBJ whole genome shotgun (WGS) entry which is preliminary data.</text>
</comment>
<dbReference type="SMART" id="SM00895">
    <property type="entry name" value="FCD"/>
    <property type="match status" value="1"/>
</dbReference>
<evidence type="ECO:0000256" key="3">
    <source>
        <dbReference type="ARBA" id="ARBA00023163"/>
    </source>
</evidence>
<feature type="domain" description="GntR C-terminal" evidence="4">
    <location>
        <begin position="105"/>
        <end position="227"/>
    </location>
</feature>
<keyword evidence="1" id="KW-0805">Transcription regulation</keyword>
<dbReference type="RefSeq" id="WP_184311581.1">
    <property type="nucleotide sequence ID" value="NZ_JACHEN010000020.1"/>
</dbReference>
<evidence type="ECO:0000313" key="6">
    <source>
        <dbReference type="Proteomes" id="UP000579281"/>
    </source>
</evidence>
<dbReference type="AlphaFoldDB" id="A0A841L1L8"/>
<dbReference type="Gene3D" id="1.20.120.530">
    <property type="entry name" value="GntR ligand-binding domain-like"/>
    <property type="match status" value="1"/>
</dbReference>
<dbReference type="PANTHER" id="PTHR43537:SF49">
    <property type="entry name" value="TRANSCRIPTIONAL REGULATORY PROTEIN"/>
    <property type="match status" value="1"/>
</dbReference>
<evidence type="ECO:0000313" key="5">
    <source>
        <dbReference type="EMBL" id="MBB6217062.1"/>
    </source>
</evidence>
<dbReference type="SUPFAM" id="SSF46785">
    <property type="entry name" value="Winged helix' DNA-binding domain"/>
    <property type="match status" value="1"/>
</dbReference>
<sequence length="254" mass="29176">MKQILDDKELIVLECIASSEEPIGSWLLVELLEERSVNTSSATIGRILNRLERVGYVEKESVKGRVITQKGLEAIRNAKTIEKINFHKNELDKMINTKVLEDFIMVLQARKAIERETARLAAQHSTDQEIEYMASILRRQEDHFTNHSSIAQDDIDFHKAIAKASRNTVLESLYTIISTMGQQSKLFEHVRTQVKSPYSKSHRDILNAIKNHDADEAERCMIQHTENLIQDVTMYWDEYAIEGHANIDGGRQNE</sequence>
<dbReference type="Gene3D" id="1.10.10.10">
    <property type="entry name" value="Winged helix-like DNA-binding domain superfamily/Winged helix DNA-binding domain"/>
    <property type="match status" value="1"/>
</dbReference>
<dbReference type="InterPro" id="IPR008920">
    <property type="entry name" value="TF_FadR/GntR_C"/>
</dbReference>
<dbReference type="SUPFAM" id="SSF48008">
    <property type="entry name" value="GntR ligand-binding domain-like"/>
    <property type="match status" value="1"/>
</dbReference>
<dbReference type="InterPro" id="IPR036388">
    <property type="entry name" value="WH-like_DNA-bd_sf"/>
</dbReference>
<dbReference type="Proteomes" id="UP000579281">
    <property type="component" value="Unassembled WGS sequence"/>
</dbReference>
<evidence type="ECO:0000256" key="1">
    <source>
        <dbReference type="ARBA" id="ARBA00023015"/>
    </source>
</evidence>
<proteinExistence type="predicted"/>